<proteinExistence type="predicted"/>
<evidence type="ECO:0000256" key="4">
    <source>
        <dbReference type="ARBA" id="ARBA00022777"/>
    </source>
</evidence>
<dbReference type="PANTHER" id="PTHR24350">
    <property type="entry name" value="SERINE/THREONINE-PROTEIN KINASE IAL-RELATED"/>
    <property type="match status" value="1"/>
</dbReference>
<sequence>MSALVIGGQKAGDHTWNDFDVIDELQQDDKKTLLMRLKKNGDVFIVERLIYIDEEKKIIAEEYVQMLIQSQSEYSQHLFEFFIDENDLCIIMEYYPNGNLRDLITIEMKNMPLKEKKTIAYKYGYQMLMCLSVLYKKKIVHHQLKPENILIDKDQNVKLANFGPSFKSEGKLNIPSTETQIYQSPESHTSKINIWTLGVIMLELITGVHPFSGKKNEDTIQNIIAGKMSPLPSYIRGDLKEMIFWMLNQDPNKRPSAEQVLEIDIMQVIAKIEKDNEQKIKDLEMEKQKIILEKEWIVSEKEICQKKAVASELQISNLTEEISKLNYQVSILNKEQIKNELINTTQEMEPNQTLTSTSML</sequence>
<evidence type="ECO:0000256" key="7">
    <source>
        <dbReference type="PIRSR" id="PIRSR630616-3"/>
    </source>
</evidence>
<dbReference type="InterPro" id="IPR000719">
    <property type="entry name" value="Prot_kinase_dom"/>
</dbReference>
<keyword evidence="1" id="KW-0723">Serine/threonine-protein kinase</keyword>
<dbReference type="AlphaFoldDB" id="A0A5J4TYD5"/>
<keyword evidence="3 6" id="KW-0547">Nucleotide-binding</keyword>
<dbReference type="InterPro" id="IPR030616">
    <property type="entry name" value="Aur-like"/>
</dbReference>
<dbReference type="SUPFAM" id="SSF56112">
    <property type="entry name" value="Protein kinase-like (PK-like)"/>
    <property type="match status" value="1"/>
</dbReference>
<name>A0A5J4TYD5_9EUKA</name>
<comment type="caution">
    <text evidence="10">The sequence shown here is derived from an EMBL/GenBank/DDBJ whole genome shotgun (WGS) entry which is preliminary data.</text>
</comment>
<evidence type="ECO:0000313" key="10">
    <source>
        <dbReference type="EMBL" id="KAA6363516.1"/>
    </source>
</evidence>
<dbReference type="PROSITE" id="PS50011">
    <property type="entry name" value="PROTEIN_KINASE_DOM"/>
    <property type="match status" value="1"/>
</dbReference>
<dbReference type="Gene3D" id="1.10.510.10">
    <property type="entry name" value="Transferase(Phosphotransferase) domain 1"/>
    <property type="match status" value="1"/>
</dbReference>
<dbReference type="EMBL" id="SNRW01022815">
    <property type="protein sequence ID" value="KAA6363516.1"/>
    <property type="molecule type" value="Genomic_DNA"/>
</dbReference>
<evidence type="ECO:0000256" key="5">
    <source>
        <dbReference type="ARBA" id="ARBA00022840"/>
    </source>
</evidence>
<feature type="coiled-coil region" evidence="8">
    <location>
        <begin position="269"/>
        <end position="335"/>
    </location>
</feature>
<dbReference type="GO" id="GO:0004674">
    <property type="term" value="F:protein serine/threonine kinase activity"/>
    <property type="evidence" value="ECO:0007669"/>
    <property type="project" value="UniProtKB-KW"/>
</dbReference>
<evidence type="ECO:0000313" key="11">
    <source>
        <dbReference type="Proteomes" id="UP000324800"/>
    </source>
</evidence>
<dbReference type="Pfam" id="PF00069">
    <property type="entry name" value="Pkinase"/>
    <property type="match status" value="1"/>
</dbReference>
<evidence type="ECO:0000256" key="2">
    <source>
        <dbReference type="ARBA" id="ARBA00022679"/>
    </source>
</evidence>
<dbReference type="OrthoDB" id="4062651at2759"/>
<protein>
    <recommendedName>
        <fullName evidence="9">Protein kinase domain-containing protein</fullName>
    </recommendedName>
</protein>
<evidence type="ECO:0000256" key="3">
    <source>
        <dbReference type="ARBA" id="ARBA00022741"/>
    </source>
</evidence>
<evidence type="ECO:0000256" key="6">
    <source>
        <dbReference type="PIRSR" id="PIRSR630616-2"/>
    </source>
</evidence>
<evidence type="ECO:0000256" key="1">
    <source>
        <dbReference type="ARBA" id="ARBA00022527"/>
    </source>
</evidence>
<organism evidence="10 11">
    <name type="scientific">Streblomastix strix</name>
    <dbReference type="NCBI Taxonomy" id="222440"/>
    <lineage>
        <taxon>Eukaryota</taxon>
        <taxon>Metamonada</taxon>
        <taxon>Preaxostyla</taxon>
        <taxon>Oxymonadida</taxon>
        <taxon>Streblomastigidae</taxon>
        <taxon>Streblomastix</taxon>
    </lineage>
</organism>
<keyword evidence="2" id="KW-0808">Transferase</keyword>
<dbReference type="GO" id="GO:0005524">
    <property type="term" value="F:ATP binding"/>
    <property type="evidence" value="ECO:0007669"/>
    <property type="project" value="UniProtKB-KW"/>
</dbReference>
<gene>
    <name evidence="10" type="ORF">EZS28_040957</name>
</gene>
<evidence type="ECO:0000259" key="9">
    <source>
        <dbReference type="PROSITE" id="PS50011"/>
    </source>
</evidence>
<dbReference type="Proteomes" id="UP000324800">
    <property type="component" value="Unassembled WGS sequence"/>
</dbReference>
<reference evidence="10 11" key="1">
    <citation type="submission" date="2019-03" db="EMBL/GenBank/DDBJ databases">
        <title>Single cell metagenomics reveals metabolic interactions within the superorganism composed of flagellate Streblomastix strix and complex community of Bacteroidetes bacteria on its surface.</title>
        <authorList>
            <person name="Treitli S.C."/>
            <person name="Kolisko M."/>
            <person name="Husnik F."/>
            <person name="Keeling P."/>
            <person name="Hampl V."/>
        </authorList>
    </citation>
    <scope>NUCLEOTIDE SEQUENCE [LARGE SCALE GENOMIC DNA]</scope>
    <source>
        <strain evidence="10">ST1C</strain>
    </source>
</reference>
<keyword evidence="8" id="KW-0175">Coiled coil</keyword>
<accession>A0A5J4TYD5</accession>
<keyword evidence="4" id="KW-0418">Kinase</keyword>
<dbReference type="InterPro" id="IPR011009">
    <property type="entry name" value="Kinase-like_dom_sf"/>
</dbReference>
<keyword evidence="5 6" id="KW-0067">ATP-binding</keyword>
<feature type="non-terminal residue" evidence="10">
    <location>
        <position position="360"/>
    </location>
</feature>
<feature type="binding site" evidence="6">
    <location>
        <begin position="147"/>
        <end position="148"/>
    </location>
    <ligand>
        <name>ATP</name>
        <dbReference type="ChEBI" id="CHEBI:30616"/>
    </ligand>
</feature>
<feature type="domain" description="Protein kinase" evidence="9">
    <location>
        <begin position="19"/>
        <end position="269"/>
    </location>
</feature>
<evidence type="ECO:0000256" key="8">
    <source>
        <dbReference type="SAM" id="Coils"/>
    </source>
</evidence>
<feature type="cross-link" description="Glycyl lysine isopeptide (Lys-Gly) (interchain with G-Cter in SUMO2)" evidence="7">
    <location>
        <position position="145"/>
    </location>
</feature>